<reference evidence="2 3" key="1">
    <citation type="submission" date="2018-03" db="EMBL/GenBank/DDBJ databases">
        <title>Draft genome of Deinococcus sp. OD32.</title>
        <authorList>
            <person name="Wang X.-P."/>
            <person name="Du Z.-J."/>
        </authorList>
    </citation>
    <scope>NUCLEOTIDE SEQUENCE [LARGE SCALE GENOMIC DNA]</scope>
    <source>
        <strain evidence="2 3">OD32</strain>
    </source>
</reference>
<dbReference type="Pfam" id="PF00069">
    <property type="entry name" value="Pkinase"/>
    <property type="match status" value="1"/>
</dbReference>
<evidence type="ECO:0000313" key="3">
    <source>
        <dbReference type="Proteomes" id="UP000240317"/>
    </source>
</evidence>
<dbReference type="AlphaFoldDB" id="A0A2T3W4B7"/>
<comment type="caution">
    <text evidence="2">The sequence shown here is derived from an EMBL/GenBank/DDBJ whole genome shotgun (WGS) entry which is preliminary data.</text>
</comment>
<dbReference type="GO" id="GO:0004674">
    <property type="term" value="F:protein serine/threonine kinase activity"/>
    <property type="evidence" value="ECO:0007669"/>
    <property type="project" value="TreeGrafter"/>
</dbReference>
<dbReference type="InterPro" id="IPR011009">
    <property type="entry name" value="Kinase-like_dom_sf"/>
</dbReference>
<gene>
    <name evidence="2" type="ORF">C8263_16525</name>
</gene>
<organism evidence="2 3">
    <name type="scientific">Deinococcus arcticus</name>
    <dbReference type="NCBI Taxonomy" id="2136176"/>
    <lineage>
        <taxon>Bacteria</taxon>
        <taxon>Thermotogati</taxon>
        <taxon>Deinococcota</taxon>
        <taxon>Deinococci</taxon>
        <taxon>Deinococcales</taxon>
        <taxon>Deinococcaceae</taxon>
        <taxon>Deinococcus</taxon>
    </lineage>
</organism>
<dbReference type="GO" id="GO:0005524">
    <property type="term" value="F:ATP binding"/>
    <property type="evidence" value="ECO:0007669"/>
    <property type="project" value="InterPro"/>
</dbReference>
<dbReference type="InterPro" id="IPR008271">
    <property type="entry name" value="Ser/Thr_kinase_AS"/>
</dbReference>
<dbReference type="PANTHER" id="PTHR24359:SF1">
    <property type="entry name" value="INHIBITOR OF NUCLEAR FACTOR KAPPA-B KINASE EPSILON SUBUNIT HOMOLOG 1-RELATED"/>
    <property type="match status" value="1"/>
</dbReference>
<dbReference type="PROSITE" id="PS00108">
    <property type="entry name" value="PROTEIN_KINASE_ST"/>
    <property type="match status" value="1"/>
</dbReference>
<evidence type="ECO:0000313" key="2">
    <source>
        <dbReference type="EMBL" id="PTA66727.1"/>
    </source>
</evidence>
<dbReference type="EMBL" id="PYSV01000021">
    <property type="protein sequence ID" value="PTA66727.1"/>
    <property type="molecule type" value="Genomic_DNA"/>
</dbReference>
<evidence type="ECO:0000259" key="1">
    <source>
        <dbReference type="PROSITE" id="PS50011"/>
    </source>
</evidence>
<protein>
    <recommendedName>
        <fullName evidence="1">Protein kinase domain-containing protein</fullName>
    </recommendedName>
</protein>
<dbReference type="Proteomes" id="UP000240317">
    <property type="component" value="Unassembled WGS sequence"/>
</dbReference>
<sequence length="384" mass="43134">MPFHGLLRAIMNATRATVPVPLTLMAHPPPRAPHTHPAHFLAGLTLASGWDVLTPLGTAAPVHEGQHSVGYFVRHRDGREGFLKAIDLSDVYQAPNVMLELQLVSAQFNFEVKLLDICRDLRMHRVVRAMDHGEERLPGSIVPVPYIVFDRAAGDIRDHLAMTTIDSVWLLHCVHHVTVGLQQLHGARYAHNDLKPANVLVFPGDGWKIGDLGRAVDARGTSPHHEHLFSGTMEYAPPEVLYFAPSTEVWRERKWADLYMLGGLVTFLFTHQHFNTYLYAELDEPLQPIIFCGEWEGSFADLVPHLLSAFGRAMQAVERDLLARVGPELTPDLARCIRELCFPEPARRGHPSNVGTLDPTGVQRYVSLFDRLRQRALLAQRRAR</sequence>
<dbReference type="InterPro" id="IPR000719">
    <property type="entry name" value="Prot_kinase_dom"/>
</dbReference>
<name>A0A2T3W4B7_9DEIO</name>
<feature type="domain" description="Protein kinase" evidence="1">
    <location>
        <begin position="56"/>
        <end position="366"/>
    </location>
</feature>
<dbReference type="PANTHER" id="PTHR24359">
    <property type="entry name" value="SERINE/THREONINE-PROTEIN KINASE SBK1"/>
    <property type="match status" value="1"/>
</dbReference>
<dbReference type="Gene3D" id="1.10.510.10">
    <property type="entry name" value="Transferase(Phosphotransferase) domain 1"/>
    <property type="match status" value="1"/>
</dbReference>
<proteinExistence type="predicted"/>
<dbReference type="SMART" id="SM00220">
    <property type="entry name" value="S_TKc"/>
    <property type="match status" value="1"/>
</dbReference>
<keyword evidence="3" id="KW-1185">Reference proteome</keyword>
<accession>A0A2T3W4B7</accession>
<dbReference type="PROSITE" id="PS50011">
    <property type="entry name" value="PROTEIN_KINASE_DOM"/>
    <property type="match status" value="1"/>
</dbReference>
<dbReference type="SUPFAM" id="SSF56112">
    <property type="entry name" value="Protein kinase-like (PK-like)"/>
    <property type="match status" value="1"/>
</dbReference>